<keyword evidence="1" id="KW-1133">Transmembrane helix</keyword>
<keyword evidence="1" id="KW-0472">Membrane</keyword>
<dbReference type="EMBL" id="JBHLTS010000078">
    <property type="protein sequence ID" value="MFC0518191.1"/>
    <property type="molecule type" value="Genomic_DNA"/>
</dbReference>
<reference evidence="2 3" key="1">
    <citation type="submission" date="2024-09" db="EMBL/GenBank/DDBJ databases">
        <authorList>
            <person name="Sun Q."/>
            <person name="Mori K."/>
        </authorList>
    </citation>
    <scope>NUCLEOTIDE SEQUENCE [LARGE SCALE GENOMIC DNA]</scope>
    <source>
        <strain evidence="2 3">NCAIM B.02415</strain>
    </source>
</reference>
<feature type="transmembrane region" description="Helical" evidence="1">
    <location>
        <begin position="143"/>
        <end position="161"/>
    </location>
</feature>
<proteinExistence type="predicted"/>
<sequence length="174" mass="20547">MIARFAGLYLREEVPDTFFITSYFSLLDFEKKLQFNPGDVLYTDKKISKTIAINKNSRVLITIDQGSPRGLNTHSEIFIKNEDETSLLCSFRVFEEVNDLRKTECYKLVEYIASRMKAKYGIEWEYKISVDTPEKEKQFNKSVFLIILTLIVTFIIIYYRLRYDMDHPRINSGH</sequence>
<dbReference type="Proteomes" id="UP001589828">
    <property type="component" value="Unassembled WGS sequence"/>
</dbReference>
<evidence type="ECO:0000256" key="1">
    <source>
        <dbReference type="SAM" id="Phobius"/>
    </source>
</evidence>
<keyword evidence="1" id="KW-0812">Transmembrane</keyword>
<organism evidence="2 3">
    <name type="scientific">Mucilaginibacter angelicae</name>
    <dbReference type="NCBI Taxonomy" id="869718"/>
    <lineage>
        <taxon>Bacteria</taxon>
        <taxon>Pseudomonadati</taxon>
        <taxon>Bacteroidota</taxon>
        <taxon>Sphingobacteriia</taxon>
        <taxon>Sphingobacteriales</taxon>
        <taxon>Sphingobacteriaceae</taxon>
        <taxon>Mucilaginibacter</taxon>
    </lineage>
</organism>
<dbReference type="RefSeq" id="WP_377025918.1">
    <property type="nucleotide sequence ID" value="NZ_JBHLTS010000078.1"/>
</dbReference>
<comment type="caution">
    <text evidence="2">The sequence shown here is derived from an EMBL/GenBank/DDBJ whole genome shotgun (WGS) entry which is preliminary data.</text>
</comment>
<gene>
    <name evidence="2" type="ORF">ACFFGT_28510</name>
</gene>
<name>A0ABV6LFI8_9SPHI</name>
<protein>
    <submittedName>
        <fullName evidence="2">Uncharacterized protein</fullName>
    </submittedName>
</protein>
<evidence type="ECO:0000313" key="2">
    <source>
        <dbReference type="EMBL" id="MFC0518191.1"/>
    </source>
</evidence>
<evidence type="ECO:0000313" key="3">
    <source>
        <dbReference type="Proteomes" id="UP001589828"/>
    </source>
</evidence>
<accession>A0ABV6LFI8</accession>
<keyword evidence="3" id="KW-1185">Reference proteome</keyword>